<dbReference type="PRINTS" id="PR00080">
    <property type="entry name" value="SDRFAMILY"/>
</dbReference>
<evidence type="ECO:0000256" key="2">
    <source>
        <dbReference type="SAM" id="MobiDB-lite"/>
    </source>
</evidence>
<feature type="compositionally biased region" description="Gly residues" evidence="2">
    <location>
        <begin position="260"/>
        <end position="300"/>
    </location>
</feature>
<accession>A0ABZ1TY83</accession>
<evidence type="ECO:0000313" key="4">
    <source>
        <dbReference type="Proteomes" id="UP001432222"/>
    </source>
</evidence>
<dbReference type="Proteomes" id="UP001432222">
    <property type="component" value="Chromosome"/>
</dbReference>
<dbReference type="CDD" id="cd05233">
    <property type="entry name" value="SDR_c"/>
    <property type="match status" value="1"/>
</dbReference>
<sequence>MSQLQGKIALVTGSTSGMGAATALALAAAGAHVVVSGRRAELGNAVVERIREKGGQADFVAADVTVEDDVARLVSTTVERHGRLDIAFNNAGGGGAFGPLDRVPADAFAAVIAVNLVGTYHSLKHEIAAMRASGGGSIINNASTAGVQGTAFGLGAYTAAKHGVVGLTRATALEAGPAGIRVNALITGPVDTEDFRQRVGGQPGALERAGAATALGRIATEEEVANAVVFLSSDAASFVTGSLFGLEGGMTAGVTAGTMGRPGGGQGGPGSQGGQGGPGAQGGQGAPGQGGPGAGRPGAN</sequence>
<dbReference type="InterPro" id="IPR036291">
    <property type="entry name" value="NAD(P)-bd_dom_sf"/>
</dbReference>
<feature type="region of interest" description="Disordered" evidence="2">
    <location>
        <begin position="255"/>
        <end position="300"/>
    </location>
</feature>
<dbReference type="InterPro" id="IPR050259">
    <property type="entry name" value="SDR"/>
</dbReference>
<evidence type="ECO:0000256" key="1">
    <source>
        <dbReference type="ARBA" id="ARBA00006484"/>
    </source>
</evidence>
<dbReference type="PANTHER" id="PTHR42879:SF2">
    <property type="entry name" value="3-OXOACYL-[ACYL-CARRIER-PROTEIN] REDUCTASE FABG"/>
    <property type="match status" value="1"/>
</dbReference>
<organism evidence="3 4">
    <name type="scientific">Kitasatospora purpeofusca</name>
    <dbReference type="NCBI Taxonomy" id="67352"/>
    <lineage>
        <taxon>Bacteria</taxon>
        <taxon>Bacillati</taxon>
        <taxon>Actinomycetota</taxon>
        <taxon>Actinomycetes</taxon>
        <taxon>Kitasatosporales</taxon>
        <taxon>Streptomycetaceae</taxon>
        <taxon>Kitasatospora</taxon>
    </lineage>
</organism>
<dbReference type="Gene3D" id="3.40.50.720">
    <property type="entry name" value="NAD(P)-binding Rossmann-like Domain"/>
    <property type="match status" value="1"/>
</dbReference>
<reference evidence="3" key="1">
    <citation type="submission" date="2022-10" db="EMBL/GenBank/DDBJ databases">
        <title>The complete genomes of actinobacterial strains from the NBC collection.</title>
        <authorList>
            <person name="Joergensen T.S."/>
            <person name="Alvarez Arevalo M."/>
            <person name="Sterndorff E.B."/>
            <person name="Faurdal D."/>
            <person name="Vuksanovic O."/>
            <person name="Mourched A.-S."/>
            <person name="Charusanti P."/>
            <person name="Shaw S."/>
            <person name="Blin K."/>
            <person name="Weber T."/>
        </authorList>
    </citation>
    <scope>NUCLEOTIDE SEQUENCE</scope>
    <source>
        <strain evidence="3">NBC_00222</strain>
    </source>
</reference>
<comment type="similarity">
    <text evidence="1">Belongs to the short-chain dehydrogenases/reductases (SDR) family.</text>
</comment>
<dbReference type="PRINTS" id="PR00081">
    <property type="entry name" value="GDHRDH"/>
</dbReference>
<name>A0ABZ1TY83_9ACTN</name>
<dbReference type="RefSeq" id="WP_328954852.1">
    <property type="nucleotide sequence ID" value="NZ_CP108110.1"/>
</dbReference>
<protein>
    <submittedName>
        <fullName evidence="3">SDR family oxidoreductase</fullName>
    </submittedName>
</protein>
<gene>
    <name evidence="3" type="ORF">OHA16_13670</name>
</gene>
<proteinExistence type="inferred from homology"/>
<evidence type="ECO:0000313" key="3">
    <source>
        <dbReference type="EMBL" id="WUQ83920.1"/>
    </source>
</evidence>
<dbReference type="Pfam" id="PF13561">
    <property type="entry name" value="adh_short_C2"/>
    <property type="match status" value="1"/>
</dbReference>
<dbReference type="PANTHER" id="PTHR42879">
    <property type="entry name" value="3-OXOACYL-(ACYL-CARRIER-PROTEIN) REDUCTASE"/>
    <property type="match status" value="1"/>
</dbReference>
<dbReference type="InterPro" id="IPR002347">
    <property type="entry name" value="SDR_fam"/>
</dbReference>
<dbReference type="SUPFAM" id="SSF51735">
    <property type="entry name" value="NAD(P)-binding Rossmann-fold domains"/>
    <property type="match status" value="1"/>
</dbReference>
<dbReference type="EMBL" id="CP108110">
    <property type="protein sequence ID" value="WUQ83920.1"/>
    <property type="molecule type" value="Genomic_DNA"/>
</dbReference>
<keyword evidence="4" id="KW-1185">Reference proteome</keyword>